<feature type="compositionally biased region" description="Low complexity" evidence="4">
    <location>
        <begin position="1138"/>
        <end position="1148"/>
    </location>
</feature>
<dbReference type="PROSITE" id="PS00678">
    <property type="entry name" value="WD_REPEATS_1"/>
    <property type="match status" value="5"/>
</dbReference>
<feature type="repeat" description="WD" evidence="3">
    <location>
        <begin position="960"/>
        <end position="1001"/>
    </location>
</feature>
<dbReference type="Proteomes" id="UP000383932">
    <property type="component" value="Unassembled WGS sequence"/>
</dbReference>
<dbReference type="CDD" id="cd00200">
    <property type="entry name" value="WD40"/>
    <property type="match status" value="1"/>
</dbReference>
<evidence type="ECO:0000313" key="6">
    <source>
        <dbReference type="EMBL" id="KAB5594603.1"/>
    </source>
</evidence>
<dbReference type="PROSITE" id="PS50294">
    <property type="entry name" value="WD_REPEATS_REGION"/>
    <property type="match status" value="7"/>
</dbReference>
<name>A0A5N5QSS4_9AGAM</name>
<feature type="repeat" description="WD" evidence="3">
    <location>
        <begin position="874"/>
        <end position="915"/>
    </location>
</feature>
<proteinExistence type="predicted"/>
<feature type="repeat" description="WD" evidence="3">
    <location>
        <begin position="841"/>
        <end position="872"/>
    </location>
</feature>
<dbReference type="PRINTS" id="PR00320">
    <property type="entry name" value="GPROTEINBRPT"/>
</dbReference>
<comment type="caution">
    <text evidence="6">The sequence shown here is derived from an EMBL/GenBank/DDBJ whole genome shotgun (WGS) entry which is preliminary data.</text>
</comment>
<dbReference type="Gene3D" id="3.40.50.300">
    <property type="entry name" value="P-loop containing nucleotide triphosphate hydrolases"/>
    <property type="match status" value="1"/>
</dbReference>
<keyword evidence="7" id="KW-1185">Reference proteome</keyword>
<dbReference type="InterPro" id="IPR015943">
    <property type="entry name" value="WD40/YVTN_repeat-like_dom_sf"/>
</dbReference>
<dbReference type="SUPFAM" id="SSF52540">
    <property type="entry name" value="P-loop containing nucleoside triphosphate hydrolases"/>
    <property type="match status" value="1"/>
</dbReference>
<dbReference type="InterPro" id="IPR019775">
    <property type="entry name" value="WD40_repeat_CS"/>
</dbReference>
<dbReference type="InterPro" id="IPR020472">
    <property type="entry name" value="WD40_PAC1"/>
</dbReference>
<feature type="compositionally biased region" description="Polar residues" evidence="4">
    <location>
        <begin position="75"/>
        <end position="91"/>
    </location>
</feature>
<evidence type="ECO:0000259" key="5">
    <source>
        <dbReference type="Pfam" id="PF24883"/>
    </source>
</evidence>
<feature type="repeat" description="WD" evidence="3">
    <location>
        <begin position="917"/>
        <end position="950"/>
    </location>
</feature>
<evidence type="ECO:0000256" key="2">
    <source>
        <dbReference type="ARBA" id="ARBA00022737"/>
    </source>
</evidence>
<dbReference type="InterPro" id="IPR056884">
    <property type="entry name" value="NPHP3-like_N"/>
</dbReference>
<dbReference type="Pfam" id="PF00400">
    <property type="entry name" value="WD40"/>
    <property type="match status" value="7"/>
</dbReference>
<dbReference type="SMART" id="SM00320">
    <property type="entry name" value="WD40"/>
    <property type="match status" value="8"/>
</dbReference>
<dbReference type="EMBL" id="SSOP01000018">
    <property type="protein sequence ID" value="KAB5594603.1"/>
    <property type="molecule type" value="Genomic_DNA"/>
</dbReference>
<dbReference type="InterPro" id="IPR027417">
    <property type="entry name" value="P-loop_NTPase"/>
</dbReference>
<feature type="repeat" description="WD" evidence="3">
    <location>
        <begin position="1003"/>
        <end position="1044"/>
    </location>
</feature>
<protein>
    <submittedName>
        <fullName evidence="6">Vegetative incompatibility protein HET-E-1</fullName>
    </submittedName>
</protein>
<organism evidence="6 7">
    <name type="scientific">Ceratobasidium theobromae</name>
    <dbReference type="NCBI Taxonomy" id="1582974"/>
    <lineage>
        <taxon>Eukaryota</taxon>
        <taxon>Fungi</taxon>
        <taxon>Dikarya</taxon>
        <taxon>Basidiomycota</taxon>
        <taxon>Agaricomycotina</taxon>
        <taxon>Agaricomycetes</taxon>
        <taxon>Cantharellales</taxon>
        <taxon>Ceratobasidiaceae</taxon>
        <taxon>Ceratobasidium</taxon>
    </lineage>
</organism>
<feature type="region of interest" description="Disordered" evidence="4">
    <location>
        <begin position="1131"/>
        <end position="1150"/>
    </location>
</feature>
<dbReference type="Gene3D" id="2.130.10.10">
    <property type="entry name" value="YVTN repeat-like/Quinoprotein amine dehydrogenase"/>
    <property type="match status" value="4"/>
</dbReference>
<feature type="compositionally biased region" description="Polar residues" evidence="4">
    <location>
        <begin position="21"/>
        <end position="59"/>
    </location>
</feature>
<dbReference type="PANTHER" id="PTHR19848">
    <property type="entry name" value="WD40 REPEAT PROTEIN"/>
    <property type="match status" value="1"/>
</dbReference>
<keyword evidence="2" id="KW-0677">Repeat</keyword>
<gene>
    <name evidence="6" type="ORF">CTheo_1925</name>
</gene>
<dbReference type="PROSITE" id="PS50082">
    <property type="entry name" value="WD_REPEATS_2"/>
    <property type="match status" value="7"/>
</dbReference>
<dbReference type="InterPro" id="IPR036322">
    <property type="entry name" value="WD40_repeat_dom_sf"/>
</dbReference>
<feature type="repeat" description="WD" evidence="3">
    <location>
        <begin position="1046"/>
        <end position="1087"/>
    </location>
</feature>
<dbReference type="Pfam" id="PF24883">
    <property type="entry name" value="NPHP3_N"/>
    <property type="match status" value="1"/>
</dbReference>
<dbReference type="OrthoDB" id="538223at2759"/>
<evidence type="ECO:0000256" key="3">
    <source>
        <dbReference type="PROSITE-ProRule" id="PRU00221"/>
    </source>
</evidence>
<evidence type="ECO:0000313" key="7">
    <source>
        <dbReference type="Proteomes" id="UP000383932"/>
    </source>
</evidence>
<dbReference type="AlphaFoldDB" id="A0A5N5QSS4"/>
<dbReference type="PANTHER" id="PTHR19848:SF8">
    <property type="entry name" value="F-BOX AND WD REPEAT DOMAIN CONTAINING 7"/>
    <property type="match status" value="1"/>
</dbReference>
<dbReference type="InterPro" id="IPR001680">
    <property type="entry name" value="WD40_rpt"/>
</dbReference>
<sequence length="1271" mass="140447">MASRPAPDDSDQYHVRKRLRSASSLFKHNTKPTRSASEHPTSLSGLSATVQPRASSLAQRGTPARGSNHRPRLSQARNISDSPGPSTAGANLVSELSTKSKPGALGKFKRAGKTAWSGLEDALHALHITSEMFPPLQSTVGGVIGCLNVVEAAATHRGDYEELATEFKEMADTLSRYVGEFGPDGNNSSVAYIITAITSQVEHIGGKCRRGKGQRLLESVQDREDVIKCYRKIEELFRRLNMSLLRGMSHVDDARYNSCYSTTVKRGGCTPDTRQEVQKGLQQWVQNPNGASIYWMNGMAGTGKTTIAYSLCKWLEDNNQLGASFFCSQMSETCRNVNRIIPSIAYQLARYSYAFRSALCDVLKDDPDADSLDVVRQFEKLVEGPLLLAKKAMPETMVVVIDALDECKETYGVRLVLEVLSRLGRDLPLKFFLTSRPDPVIRRQLLSQGHYSPSVLHLHDIEESIVEGDITKYLKEALGSMSPPPSNDQIQQLAKRSGKLFIYAATAVRYILPNSGRADPGERLKEMLAASAVGTGSRLKHKELDVLYSTILTSAFDHESLEDHEVKTIRLALWTVICAREPMTIQALAPLLGLTTSQVLWALSSLLSVLHVSESGLVSTLHASFPDFMLDERRSGHFHCNKTQHNEFLAGHCLDVMKQQLRFNICDLESSFVFDRDVCDLEERIKQNISPTLSYACRYWGEHLRETRSSNILLKKLSSFLDNRLLFWIEVLNLTQCMGAGVLMLSHIHKWLSAHETSDDIDIKAHMNDARNFASRFAATGCSLSTPHLYISALPFCPRSSHIYRRYQERTRRLMNVTLGVNSSELAKLLKLDTGSENLCVAWSPDGTRIVSGSHDCNIQVWDARTGATIIGSFKGHTISISSVAFSPDGTRIVSGSHDSTIRMWDARTGVTIGSPLKGHTSSVRSVAFSPDGTRIASGSYDRTIRVWDVYIGVTITAPFKGHTDPVTSVAFSPDGTRIVSGSFDRTVRVWDARTGASITIPFKGHTHWVRSVSFSPDGTQVVSGSSDRTIRVWDAETGAITAGPFKGHTHWVTTVAFSPDGTRIASGSFDHTIRIWSTQTGTEIAGPFKGHTSVVTSVAFSPDSTRIISGSHDRTIQIWDAHADLTTVDPSKGHAHPVPSVVSSPSSTQIASSLDDRTTRALDAYHEAVIAELVKGHVDGVTLVERTLDPDSIHPISRSHDHIIPHRPWVFNQNGWISDRNIPLFWVPPYLDRSFPLFPHTFYVGPQGSFHVDPEMLAFGESWSQCYVHQ</sequence>
<keyword evidence="1 3" id="KW-0853">WD repeat</keyword>
<evidence type="ECO:0000256" key="4">
    <source>
        <dbReference type="SAM" id="MobiDB-lite"/>
    </source>
</evidence>
<feature type="repeat" description="WD" evidence="3">
    <location>
        <begin position="1089"/>
        <end position="1121"/>
    </location>
</feature>
<dbReference type="SUPFAM" id="SSF50978">
    <property type="entry name" value="WD40 repeat-like"/>
    <property type="match status" value="1"/>
</dbReference>
<evidence type="ECO:0000256" key="1">
    <source>
        <dbReference type="ARBA" id="ARBA00022574"/>
    </source>
</evidence>
<feature type="region of interest" description="Disordered" evidence="4">
    <location>
        <begin position="1"/>
        <end position="91"/>
    </location>
</feature>
<feature type="domain" description="Nephrocystin 3-like N-terminal" evidence="5">
    <location>
        <begin position="280"/>
        <end position="436"/>
    </location>
</feature>
<reference evidence="6 7" key="1">
    <citation type="journal article" date="2019" name="Fungal Biol. Biotechnol.">
        <title>Draft genome sequence of fastidious pathogen Ceratobasidium theobromae, which causes vascular-streak dieback in Theobroma cacao.</title>
        <authorList>
            <person name="Ali S.S."/>
            <person name="Asman A."/>
            <person name="Shao J."/>
            <person name="Firmansyah A.P."/>
            <person name="Susilo A.W."/>
            <person name="Rosmana A."/>
            <person name="McMahon P."/>
            <person name="Junaid M."/>
            <person name="Guest D."/>
            <person name="Kheng T.Y."/>
            <person name="Meinhardt L.W."/>
            <person name="Bailey B.A."/>
        </authorList>
    </citation>
    <scope>NUCLEOTIDE SEQUENCE [LARGE SCALE GENOMIC DNA]</scope>
    <source>
        <strain evidence="6 7">CT2</strain>
    </source>
</reference>
<accession>A0A5N5QSS4</accession>